<keyword evidence="4" id="KW-1185">Reference proteome</keyword>
<name>A0AB94IYV0_9BACT</name>
<organism evidence="3 4">
    <name type="scientific">Fretibacterium fastidiosum</name>
    <dbReference type="NCBI Taxonomy" id="651822"/>
    <lineage>
        <taxon>Bacteria</taxon>
        <taxon>Thermotogati</taxon>
        <taxon>Synergistota</taxon>
        <taxon>Synergistia</taxon>
        <taxon>Synergistales</taxon>
        <taxon>Aminobacteriaceae</taxon>
        <taxon>Fretibacterium</taxon>
    </lineage>
</organism>
<sequence>MKAKKAIITLLVLGSVGLAGAALARGYCGHGRAVAPYCPPAQEGHWGQNPAAGPGCGWQGARPDACWGRQDSSCFGEATDGWCGGPARWGRNGGRGAHRGWVMDLPQELKEKARSLEKLRIDLDYALASTPIDRPKALELYGQIQKLRDELQTAAFTRRLDRIEETAAQRRLNSTVKPGAPAQGTTGDAAPAK</sequence>
<dbReference type="RefSeq" id="WP_015557149.1">
    <property type="nucleotide sequence ID" value="NC_021038.1"/>
</dbReference>
<evidence type="ECO:0000313" key="4">
    <source>
        <dbReference type="Proteomes" id="UP000008957"/>
    </source>
</evidence>
<evidence type="ECO:0000256" key="1">
    <source>
        <dbReference type="SAM" id="MobiDB-lite"/>
    </source>
</evidence>
<dbReference type="EMBL" id="FP929056">
    <property type="protein sequence ID" value="CBL29003.1"/>
    <property type="molecule type" value="Genomic_DNA"/>
</dbReference>
<dbReference type="AlphaFoldDB" id="A0AB94IYV0"/>
<dbReference type="Proteomes" id="UP000008957">
    <property type="component" value="Chromosome"/>
</dbReference>
<dbReference type="KEGG" id="sbr:SY1_23470"/>
<feature type="signal peptide" evidence="2">
    <location>
        <begin position="1"/>
        <end position="21"/>
    </location>
</feature>
<protein>
    <recommendedName>
        <fullName evidence="5">Periplasmic heavy metal sensor</fullName>
    </recommendedName>
</protein>
<evidence type="ECO:0000256" key="2">
    <source>
        <dbReference type="SAM" id="SignalP"/>
    </source>
</evidence>
<accession>A0AB94IYV0</accession>
<evidence type="ECO:0008006" key="5">
    <source>
        <dbReference type="Google" id="ProtNLM"/>
    </source>
</evidence>
<feature type="region of interest" description="Disordered" evidence="1">
    <location>
        <begin position="167"/>
        <end position="193"/>
    </location>
</feature>
<reference evidence="4" key="1">
    <citation type="submission" date="2010-03" db="EMBL/GenBank/DDBJ databases">
        <title>The genome sequence of Synergistetes sp. SGP1.</title>
        <authorList>
            <consortium name="metaHIT consortium -- http://www.metahit.eu/"/>
            <person name="Pajon A."/>
            <person name="Turner K."/>
            <person name="Parkhill J."/>
            <person name="Wade W."/>
            <person name="Vartoukian S."/>
        </authorList>
    </citation>
    <scope>NUCLEOTIDE SEQUENCE [LARGE SCALE GENOMIC DNA]</scope>
    <source>
        <strain evidence="4">SGP1</strain>
    </source>
</reference>
<evidence type="ECO:0000313" key="3">
    <source>
        <dbReference type="EMBL" id="CBL29003.1"/>
    </source>
</evidence>
<keyword evidence="2" id="KW-0732">Signal</keyword>
<reference evidence="3 4" key="2">
    <citation type="submission" date="2010-03" db="EMBL/GenBank/DDBJ databases">
        <authorList>
            <person name="Pajon A."/>
        </authorList>
    </citation>
    <scope>NUCLEOTIDE SEQUENCE [LARGE SCALE GENOMIC DNA]</scope>
    <source>
        <strain evidence="3 4">SGP1</strain>
    </source>
</reference>
<feature type="chain" id="PRO_5044494539" description="Periplasmic heavy metal sensor" evidence="2">
    <location>
        <begin position="22"/>
        <end position="193"/>
    </location>
</feature>
<gene>
    <name evidence="3" type="ORF">SY1_23470</name>
</gene>
<proteinExistence type="predicted"/>